<accession>A0A9N7YIY4</accession>
<dbReference type="PANTHER" id="PTHR26451:SF866">
    <property type="entry name" value="ODORANT RECEPTOR-RELATED"/>
    <property type="match status" value="1"/>
</dbReference>
<comment type="caution">
    <text evidence="3">The sequence shown here is derived from an EMBL/GenBank/DDBJ whole genome shotgun (WGS) entry which is preliminary data.</text>
</comment>
<evidence type="ECO:0000313" key="3">
    <source>
        <dbReference type="EMBL" id="CAB1427353.1"/>
    </source>
</evidence>
<feature type="transmembrane region" description="Helical" evidence="2">
    <location>
        <begin position="57"/>
        <end position="85"/>
    </location>
</feature>
<organism evidence="3 4">
    <name type="scientific">Pleuronectes platessa</name>
    <name type="common">European plaice</name>
    <dbReference type="NCBI Taxonomy" id="8262"/>
    <lineage>
        <taxon>Eukaryota</taxon>
        <taxon>Metazoa</taxon>
        <taxon>Chordata</taxon>
        <taxon>Craniata</taxon>
        <taxon>Vertebrata</taxon>
        <taxon>Euteleostomi</taxon>
        <taxon>Actinopterygii</taxon>
        <taxon>Neopterygii</taxon>
        <taxon>Teleostei</taxon>
        <taxon>Neoteleostei</taxon>
        <taxon>Acanthomorphata</taxon>
        <taxon>Carangaria</taxon>
        <taxon>Pleuronectiformes</taxon>
        <taxon>Pleuronectoidei</taxon>
        <taxon>Pleuronectidae</taxon>
        <taxon>Pleuronectes</taxon>
    </lineage>
</organism>
<gene>
    <name evidence="3" type="ORF">PLEPLA_LOCUS15292</name>
</gene>
<feature type="compositionally biased region" description="Polar residues" evidence="1">
    <location>
        <begin position="274"/>
        <end position="283"/>
    </location>
</feature>
<feature type="transmembrane region" description="Helical" evidence="2">
    <location>
        <begin position="136"/>
        <end position="155"/>
    </location>
</feature>
<dbReference type="GO" id="GO:0016020">
    <property type="term" value="C:membrane"/>
    <property type="evidence" value="ECO:0007669"/>
    <property type="project" value="TreeGrafter"/>
</dbReference>
<dbReference type="PANTHER" id="PTHR26451">
    <property type="entry name" value="G_PROTEIN_RECEP_F1_2 DOMAIN-CONTAINING PROTEIN"/>
    <property type="match status" value="1"/>
</dbReference>
<evidence type="ECO:0000313" key="4">
    <source>
        <dbReference type="Proteomes" id="UP001153269"/>
    </source>
</evidence>
<keyword evidence="2" id="KW-0812">Transmembrane</keyword>
<dbReference type="GO" id="GO:0004984">
    <property type="term" value="F:olfactory receptor activity"/>
    <property type="evidence" value="ECO:0007669"/>
    <property type="project" value="TreeGrafter"/>
</dbReference>
<feature type="transmembrane region" description="Helical" evidence="2">
    <location>
        <begin position="21"/>
        <end position="45"/>
    </location>
</feature>
<evidence type="ECO:0000256" key="2">
    <source>
        <dbReference type="SAM" id="Phobius"/>
    </source>
</evidence>
<name>A0A9N7YIY4_PLEPL</name>
<proteinExistence type="predicted"/>
<feature type="region of interest" description="Disordered" evidence="1">
    <location>
        <begin position="252"/>
        <end position="285"/>
    </location>
</feature>
<dbReference type="GO" id="GO:0005549">
    <property type="term" value="F:odorant binding"/>
    <property type="evidence" value="ECO:0007669"/>
    <property type="project" value="TreeGrafter"/>
</dbReference>
<dbReference type="AlphaFoldDB" id="A0A9N7YIY4"/>
<feature type="transmembrane region" description="Helical" evidence="2">
    <location>
        <begin position="106"/>
        <end position="130"/>
    </location>
</feature>
<reference evidence="3" key="1">
    <citation type="submission" date="2020-03" db="EMBL/GenBank/DDBJ databases">
        <authorList>
            <person name="Weist P."/>
        </authorList>
    </citation>
    <scope>NUCLEOTIDE SEQUENCE</scope>
</reference>
<protein>
    <submittedName>
        <fullName evidence="3">Uncharacterized protein</fullName>
    </submittedName>
</protein>
<keyword evidence="4" id="KW-1185">Reference proteome</keyword>
<keyword evidence="2" id="KW-0472">Membrane</keyword>
<dbReference type="EMBL" id="CADEAL010000964">
    <property type="protein sequence ID" value="CAB1427353.1"/>
    <property type="molecule type" value="Genomic_DNA"/>
</dbReference>
<evidence type="ECO:0000256" key="1">
    <source>
        <dbReference type="SAM" id="MobiDB-lite"/>
    </source>
</evidence>
<keyword evidence="2" id="KW-1133">Transmembrane helix</keyword>
<dbReference type="Proteomes" id="UP001153269">
    <property type="component" value="Unassembled WGS sequence"/>
</dbReference>
<sequence length="315" mass="33626">MSGTAQTNITTSSRVAFRERVILGTVTSVPCCIFLFINVTMLFTLRSKAVFRDSSRYILLFNLLLADTIQMTLTAAVITSTYIGVMVAAKSASTDKASARKARNTLLLHLAQLGLSLLSTIHNSVVGSIARVSQDGTFEMISASASGASLIAISARLAGLRQRTAGCSVAGWSPSVPGRLTARLAMLPLHTPERRTRLTGSGFPTSAGYRVACGTLPGKDRTGIWGERSHFGSGDPPGLRLHCTRYKALAQRTASPAMPGGEAEVEEGGESSKQRPPSASFPANTRRPELRRGLWLVTYPGLLLCQISASRRSVM</sequence>
<dbReference type="InterPro" id="IPR052921">
    <property type="entry name" value="GPCR1_Superfamily_Member"/>
</dbReference>